<evidence type="ECO:0000256" key="3">
    <source>
        <dbReference type="ARBA" id="ARBA00012526"/>
    </source>
</evidence>
<dbReference type="NCBIfam" id="TIGR00453">
    <property type="entry name" value="ispD"/>
    <property type="match status" value="1"/>
</dbReference>
<dbReference type="EC" id="2.7.7.60" evidence="3"/>
<gene>
    <name evidence="11" type="ORF">UFOPK1684_00123</name>
    <name evidence="12" type="ORF">UFOPK2158_00233</name>
</gene>
<comment type="pathway">
    <text evidence="1">Isoprenoid biosynthesis; isopentenyl diphosphate biosynthesis via DXP pathway; isopentenyl diphosphate from 1-deoxy-D-xylulose 5-phosphate: step 2/6.</text>
</comment>
<dbReference type="PANTHER" id="PTHR43181:SF1">
    <property type="entry name" value="2-C-METHYL-D-ERYTHRITOL 2,4-CYCLODIPHOSPHATE SYNTHASE, CHLOROPLASTIC"/>
    <property type="match status" value="1"/>
</dbReference>
<evidence type="ECO:0000256" key="5">
    <source>
        <dbReference type="ARBA" id="ARBA00022695"/>
    </source>
</evidence>
<dbReference type="Pfam" id="PF02542">
    <property type="entry name" value="YgbB"/>
    <property type="match status" value="1"/>
</dbReference>
<dbReference type="GO" id="GO:0008685">
    <property type="term" value="F:2-C-methyl-D-erythritol 2,4-cyclodiphosphate synthase activity"/>
    <property type="evidence" value="ECO:0007669"/>
    <property type="project" value="InterPro"/>
</dbReference>
<keyword evidence="7" id="KW-0414">Isoprene biosynthesis</keyword>
<dbReference type="InterPro" id="IPR018294">
    <property type="entry name" value="ISPD_synthase_CS"/>
</dbReference>
<evidence type="ECO:0000259" key="10">
    <source>
        <dbReference type="Pfam" id="PF02542"/>
    </source>
</evidence>
<dbReference type="EMBL" id="CAEZTM010000003">
    <property type="protein sequence ID" value="CAB4561475.1"/>
    <property type="molecule type" value="Genomic_DNA"/>
</dbReference>
<protein>
    <recommendedName>
        <fullName evidence="3">2-C-methyl-D-erythritol 4-phosphate cytidylyltransferase</fullName>
        <ecNumber evidence="3">2.7.7.60</ecNumber>
    </recommendedName>
</protein>
<dbReference type="AlphaFoldDB" id="A0A6J6DE70"/>
<evidence type="ECO:0000256" key="9">
    <source>
        <dbReference type="ARBA" id="ARBA00023268"/>
    </source>
</evidence>
<dbReference type="CDD" id="cd00554">
    <property type="entry name" value="MECDP_synthase"/>
    <property type="match status" value="1"/>
</dbReference>
<comment type="similarity">
    <text evidence="2">Belongs to the IspD/TarI cytidylyltransferase family. IspD subfamily.</text>
</comment>
<evidence type="ECO:0000313" key="12">
    <source>
        <dbReference type="EMBL" id="CAB4636706.1"/>
    </source>
</evidence>
<keyword evidence="4" id="KW-0808">Transferase</keyword>
<dbReference type="EMBL" id="CAEZVY010000014">
    <property type="protein sequence ID" value="CAB4636706.1"/>
    <property type="molecule type" value="Genomic_DNA"/>
</dbReference>
<evidence type="ECO:0000256" key="1">
    <source>
        <dbReference type="ARBA" id="ARBA00004787"/>
    </source>
</evidence>
<sequence length="379" mass="38516">MTTVVVIVAAGSGTRLGSNQPKAFVALAGATLLEQCVRGVRSWSRPFSLVVVVPPGWETPARQLLAVYGDVTVVTGGETRTDSVRAGLGALPGGTTAVLIHDAARALTPVAVFDRVLDALKSGAEGVVPQIAVVDTLISVDRSSMATGDAMDRSALGAVQTPQGFHAASLIAAYEAIEGDFTDDAAVLRAAGHEVVAVDGDAMSFKITYPADLQRAVSVLGGTGGHRVGTAVDVHQFDPGVPLTLAGLAWPGEDGLAGHSDGDVVIHAIVDALLQAAGMGDLGTHFGANRPEFEGANSRVFLAHALNLIRDAGYAVSSVGVQVIAQKPKIGPRRLEAETVLTELVGCPVALSATTSDGLGFTGRGEGAAALATAVLVVI</sequence>
<accession>A0A6J6DE70</accession>
<dbReference type="NCBIfam" id="TIGR00151">
    <property type="entry name" value="ispF"/>
    <property type="match status" value="1"/>
</dbReference>
<dbReference type="HAMAP" id="MF_01520">
    <property type="entry name" value="IspDF"/>
    <property type="match status" value="1"/>
</dbReference>
<name>A0A6J6DE70_9ZZZZ</name>
<dbReference type="InterPro" id="IPR036571">
    <property type="entry name" value="MECDP_synthase_sf"/>
</dbReference>
<dbReference type="GO" id="GO:0019288">
    <property type="term" value="P:isopentenyl diphosphate biosynthetic process, methylerythritol 4-phosphate pathway"/>
    <property type="evidence" value="ECO:0007669"/>
    <property type="project" value="UniProtKB-UniPathway"/>
</dbReference>
<dbReference type="Gene3D" id="3.30.1330.50">
    <property type="entry name" value="2-C-methyl-D-erythritol 2,4-cyclodiphosphate synthase"/>
    <property type="match status" value="1"/>
</dbReference>
<evidence type="ECO:0000256" key="8">
    <source>
        <dbReference type="ARBA" id="ARBA00023239"/>
    </source>
</evidence>
<dbReference type="SUPFAM" id="SSF53448">
    <property type="entry name" value="Nucleotide-diphospho-sugar transferases"/>
    <property type="match status" value="1"/>
</dbReference>
<dbReference type="InterPro" id="IPR003526">
    <property type="entry name" value="MECDP_synthase"/>
</dbReference>
<proteinExistence type="inferred from homology"/>
<feature type="domain" description="2-C-methyl-D-erythritol 2,4-cyclodiphosphate synthase" evidence="10">
    <location>
        <begin position="227"/>
        <end position="376"/>
    </location>
</feature>
<evidence type="ECO:0000256" key="7">
    <source>
        <dbReference type="ARBA" id="ARBA00023229"/>
    </source>
</evidence>
<keyword evidence="8" id="KW-0456">Lyase</keyword>
<dbReference type="PROSITE" id="PS01295">
    <property type="entry name" value="ISPD"/>
    <property type="match status" value="1"/>
</dbReference>
<dbReference type="GO" id="GO:0046872">
    <property type="term" value="F:metal ion binding"/>
    <property type="evidence" value="ECO:0007669"/>
    <property type="project" value="UniProtKB-KW"/>
</dbReference>
<dbReference type="SUPFAM" id="SSF69765">
    <property type="entry name" value="IpsF-like"/>
    <property type="match status" value="1"/>
</dbReference>
<dbReference type="InterPro" id="IPR034683">
    <property type="entry name" value="IspD/TarI"/>
</dbReference>
<evidence type="ECO:0000256" key="2">
    <source>
        <dbReference type="ARBA" id="ARBA00009789"/>
    </source>
</evidence>
<dbReference type="GO" id="GO:0050518">
    <property type="term" value="F:2-C-methyl-D-erythritol 4-phosphate cytidylyltransferase activity"/>
    <property type="evidence" value="ECO:0007669"/>
    <property type="project" value="UniProtKB-EC"/>
</dbReference>
<dbReference type="FunFam" id="3.30.1330.50:FF:000003">
    <property type="entry name" value="2-C-methyl-D-erythritol 2,4-cyclodiphosphate synthase"/>
    <property type="match status" value="1"/>
</dbReference>
<dbReference type="PANTHER" id="PTHR43181">
    <property type="entry name" value="2-C-METHYL-D-ERYTHRITOL 2,4-CYCLODIPHOSPHATE SYNTHASE, CHLOROPLASTIC"/>
    <property type="match status" value="1"/>
</dbReference>
<organism evidence="11">
    <name type="scientific">freshwater metagenome</name>
    <dbReference type="NCBI Taxonomy" id="449393"/>
    <lineage>
        <taxon>unclassified sequences</taxon>
        <taxon>metagenomes</taxon>
        <taxon>ecological metagenomes</taxon>
    </lineage>
</organism>
<dbReference type="InterPro" id="IPR001228">
    <property type="entry name" value="IspD"/>
</dbReference>
<dbReference type="Pfam" id="PF01128">
    <property type="entry name" value="IspD"/>
    <property type="match status" value="1"/>
</dbReference>
<dbReference type="HAMAP" id="MF_00108">
    <property type="entry name" value="IspD"/>
    <property type="match status" value="1"/>
</dbReference>
<dbReference type="InterPro" id="IPR029044">
    <property type="entry name" value="Nucleotide-diphossugar_trans"/>
</dbReference>
<dbReference type="CDD" id="cd02516">
    <property type="entry name" value="CDP-ME_synthetase"/>
    <property type="match status" value="1"/>
</dbReference>
<dbReference type="Gene3D" id="3.90.550.10">
    <property type="entry name" value="Spore Coat Polysaccharide Biosynthesis Protein SpsA, Chain A"/>
    <property type="match status" value="1"/>
</dbReference>
<dbReference type="GO" id="GO:0016114">
    <property type="term" value="P:terpenoid biosynthetic process"/>
    <property type="evidence" value="ECO:0007669"/>
    <property type="project" value="InterPro"/>
</dbReference>
<evidence type="ECO:0000313" key="11">
    <source>
        <dbReference type="EMBL" id="CAB4561475.1"/>
    </source>
</evidence>
<evidence type="ECO:0000256" key="4">
    <source>
        <dbReference type="ARBA" id="ARBA00022679"/>
    </source>
</evidence>
<keyword evidence="9" id="KW-0511">Multifunctional enzyme</keyword>
<evidence type="ECO:0000256" key="6">
    <source>
        <dbReference type="ARBA" id="ARBA00022723"/>
    </source>
</evidence>
<keyword evidence="6" id="KW-0479">Metal-binding</keyword>
<keyword evidence="5" id="KW-0548">Nucleotidyltransferase</keyword>
<dbReference type="UniPathway" id="UPA00056">
    <property type="reaction ID" value="UER00093"/>
</dbReference>
<reference evidence="11" key="1">
    <citation type="submission" date="2020-05" db="EMBL/GenBank/DDBJ databases">
        <authorList>
            <person name="Chiriac C."/>
            <person name="Salcher M."/>
            <person name="Ghai R."/>
            <person name="Kavagutti S V."/>
        </authorList>
    </citation>
    <scope>NUCLEOTIDE SEQUENCE</scope>
</reference>
<dbReference type="HAMAP" id="MF_00107">
    <property type="entry name" value="IspF"/>
    <property type="match status" value="1"/>
</dbReference>
<dbReference type="InterPro" id="IPR026596">
    <property type="entry name" value="IspD/F"/>
</dbReference>